<dbReference type="EMBL" id="LSRX01000440">
    <property type="protein sequence ID" value="OLP97282.1"/>
    <property type="molecule type" value="Genomic_DNA"/>
</dbReference>
<name>A0A1Q9DQ41_SYMMI</name>
<keyword evidence="4" id="KW-1185">Reference proteome</keyword>
<dbReference type="Gene3D" id="1.10.287.110">
    <property type="entry name" value="DnaJ domain"/>
    <property type="match status" value="1"/>
</dbReference>
<comment type="caution">
    <text evidence="3">The sequence shown here is derived from an EMBL/GenBank/DDBJ whole genome shotgun (WGS) entry which is preliminary data.</text>
</comment>
<proteinExistence type="predicted"/>
<dbReference type="CDD" id="cd06257">
    <property type="entry name" value="DnaJ"/>
    <property type="match status" value="1"/>
</dbReference>
<reference evidence="3 4" key="1">
    <citation type="submission" date="2016-02" db="EMBL/GenBank/DDBJ databases">
        <title>Genome analysis of coral dinoflagellate symbionts highlights evolutionary adaptations to a symbiotic lifestyle.</title>
        <authorList>
            <person name="Aranda M."/>
            <person name="Li Y."/>
            <person name="Liew Y.J."/>
            <person name="Baumgarten S."/>
            <person name="Simakov O."/>
            <person name="Wilson M."/>
            <person name="Piel J."/>
            <person name="Ashoor H."/>
            <person name="Bougouffa S."/>
            <person name="Bajic V.B."/>
            <person name="Ryu T."/>
            <person name="Ravasi T."/>
            <person name="Bayer T."/>
            <person name="Micklem G."/>
            <person name="Kim H."/>
            <person name="Bhak J."/>
            <person name="Lajeunesse T.C."/>
            <person name="Voolstra C.R."/>
        </authorList>
    </citation>
    <scope>NUCLEOTIDE SEQUENCE [LARGE SCALE GENOMIC DNA]</scope>
    <source>
        <strain evidence="3 4">CCMP2467</strain>
    </source>
</reference>
<accession>A0A1Q9DQ41</accession>
<protein>
    <submittedName>
        <fullName evidence="3">DnaJ-like subfamily C member 10</fullName>
    </submittedName>
</protein>
<dbReference type="SUPFAM" id="SSF46565">
    <property type="entry name" value="Chaperone J-domain"/>
    <property type="match status" value="1"/>
</dbReference>
<dbReference type="OrthoDB" id="443688at2759"/>
<evidence type="ECO:0000313" key="4">
    <source>
        <dbReference type="Proteomes" id="UP000186817"/>
    </source>
</evidence>
<keyword evidence="1" id="KW-0812">Transmembrane</keyword>
<evidence type="ECO:0000256" key="1">
    <source>
        <dbReference type="SAM" id="Phobius"/>
    </source>
</evidence>
<dbReference type="SMART" id="SM00271">
    <property type="entry name" value="DnaJ"/>
    <property type="match status" value="1"/>
</dbReference>
<evidence type="ECO:0000259" key="2">
    <source>
        <dbReference type="PROSITE" id="PS50076"/>
    </source>
</evidence>
<gene>
    <name evidence="3" type="primary">DNAJC10</name>
    <name evidence="3" type="ORF">AK812_SmicGene20404</name>
</gene>
<feature type="transmembrane region" description="Helical" evidence="1">
    <location>
        <begin position="146"/>
        <end position="164"/>
    </location>
</feature>
<dbReference type="Proteomes" id="UP000186817">
    <property type="component" value="Unassembled WGS sequence"/>
</dbReference>
<keyword evidence="1" id="KW-0472">Membrane</keyword>
<dbReference type="InterPro" id="IPR036869">
    <property type="entry name" value="J_dom_sf"/>
</dbReference>
<keyword evidence="1" id="KW-1133">Transmembrane helix</keyword>
<feature type="domain" description="J" evidence="2">
    <location>
        <begin position="33"/>
        <end position="105"/>
    </location>
</feature>
<organism evidence="3 4">
    <name type="scientific">Symbiodinium microadriaticum</name>
    <name type="common">Dinoflagellate</name>
    <name type="synonym">Zooxanthella microadriatica</name>
    <dbReference type="NCBI Taxonomy" id="2951"/>
    <lineage>
        <taxon>Eukaryota</taxon>
        <taxon>Sar</taxon>
        <taxon>Alveolata</taxon>
        <taxon>Dinophyceae</taxon>
        <taxon>Suessiales</taxon>
        <taxon>Symbiodiniaceae</taxon>
        <taxon>Symbiodinium</taxon>
    </lineage>
</organism>
<dbReference type="InterPro" id="IPR001623">
    <property type="entry name" value="DnaJ_domain"/>
</dbReference>
<feature type="transmembrane region" description="Helical" evidence="1">
    <location>
        <begin position="117"/>
        <end position="140"/>
    </location>
</feature>
<dbReference type="PROSITE" id="PS50076">
    <property type="entry name" value="DNAJ_2"/>
    <property type="match status" value="1"/>
</dbReference>
<dbReference type="Pfam" id="PF00226">
    <property type="entry name" value="DnaJ"/>
    <property type="match status" value="1"/>
</dbReference>
<sequence>MQVESIEQLANVPGQSRSAHLRKLVSRYADAEDFYALFNLRRYSEIKEVETRKVSLRFHELMLQWHPDKNPPARKAECEIMTVKIQYARKVLLDPDLKRRYDRELHKQAGTWSYWDWYLRWGINVVFIVGGAALVFGGYYGAFPTVGLSLFAAYAGSSVFMAGVKGSLAMWRDEDCSWKEYGEELAVGAAGLLAGGAISVIAGAVPRLLGNVAGVSADVATGTSFAERIRIAAPDVQNMPVTRAEEARLFLCRAARPLYDFELAGEPGANAPSTPPKIAEGFGQALGDLMVLAELPWMRDFEGNPSRIVDAAQALKPWKAAKPDEVKPAKGKFVKVLAVHPNGEADKLLLRETMTMAEIIETKAPGGLRALELEVLIDDFLVPPDATLRDFLDEDRSSGPITLQFRKKSCSL</sequence>
<feature type="transmembrane region" description="Helical" evidence="1">
    <location>
        <begin position="185"/>
        <end position="205"/>
    </location>
</feature>
<dbReference type="AlphaFoldDB" id="A0A1Q9DQ41"/>
<evidence type="ECO:0000313" key="3">
    <source>
        <dbReference type="EMBL" id="OLP97282.1"/>
    </source>
</evidence>